<dbReference type="Pfam" id="PF22725">
    <property type="entry name" value="GFO_IDH_MocA_C3"/>
    <property type="match status" value="1"/>
</dbReference>
<dbReference type="InterPro" id="IPR051317">
    <property type="entry name" value="Gfo/Idh/MocA_oxidoreduct"/>
</dbReference>
<organism evidence="3 4">
    <name type="scientific">Eiseniibacteriota bacterium</name>
    <dbReference type="NCBI Taxonomy" id="2212470"/>
    <lineage>
        <taxon>Bacteria</taxon>
        <taxon>Candidatus Eiseniibacteriota</taxon>
    </lineage>
</organism>
<feature type="domain" description="GFO/IDH/MocA-like oxidoreductase" evidence="2">
    <location>
        <begin position="136"/>
        <end position="263"/>
    </location>
</feature>
<evidence type="ECO:0000313" key="4">
    <source>
        <dbReference type="Proteomes" id="UP000317691"/>
    </source>
</evidence>
<dbReference type="SUPFAM" id="SSF51735">
    <property type="entry name" value="NAD(P)-binding Rossmann-fold domains"/>
    <property type="match status" value="1"/>
</dbReference>
<dbReference type="GO" id="GO:0000166">
    <property type="term" value="F:nucleotide binding"/>
    <property type="evidence" value="ECO:0007669"/>
    <property type="project" value="InterPro"/>
</dbReference>
<dbReference type="Pfam" id="PF01408">
    <property type="entry name" value="GFO_IDH_MocA"/>
    <property type="match status" value="1"/>
</dbReference>
<protein>
    <submittedName>
        <fullName evidence="3">Gfo/Idh/MocA family oxidoreductase</fullName>
    </submittedName>
</protein>
<evidence type="ECO:0000259" key="1">
    <source>
        <dbReference type="Pfam" id="PF01408"/>
    </source>
</evidence>
<evidence type="ECO:0000313" key="3">
    <source>
        <dbReference type="EMBL" id="TMQ67378.1"/>
    </source>
</evidence>
<proteinExistence type="predicted"/>
<gene>
    <name evidence="3" type="ORF">E6K79_00245</name>
</gene>
<dbReference type="SUPFAM" id="SSF55347">
    <property type="entry name" value="Glyceraldehyde-3-phosphate dehydrogenase-like, C-terminal domain"/>
    <property type="match status" value="1"/>
</dbReference>
<dbReference type="PANTHER" id="PTHR43708">
    <property type="entry name" value="CONSERVED EXPRESSED OXIDOREDUCTASE (EUROFUNG)"/>
    <property type="match status" value="1"/>
</dbReference>
<accession>A0A538TUW3</accession>
<dbReference type="AlphaFoldDB" id="A0A538TUW3"/>
<sequence>MPVQGPIRVLLVGTGFGSKVHAPGFASDPAFRLVGVASGHLENAKKVADAHAIPHATDDWKKLLDDVEADLVSISTPVDLHYPMARAALERDRHVLLEKPFALNAAQAKELAALAKSRGVVAVVNHEFRHQPGRATLTRWIEEGRLGRIEHLVMRTRLPGWGRDPNRRLTWLTEKERGGGFLGALGSHDVDQLLLWGGPIRRVFCRLRLLAPTAPGVTAAHRAISAEDCYTIFIEFANGATGLVDTFGGSRVRQERYEAFGSDDAFVVLNGDRIGRPNEKGGFDDLPIPEDLQLKPTPEIPLLAPFRVKVAMLREAILNGAAATPSFAEALEVQKVLDAARKSDQTGTWVDLEE</sequence>
<name>A0A538TUW3_UNCEI</name>
<reference evidence="3 4" key="1">
    <citation type="journal article" date="2019" name="Nat. Microbiol.">
        <title>Mediterranean grassland soil C-N compound turnover is dependent on rainfall and depth, and is mediated by genomically divergent microorganisms.</title>
        <authorList>
            <person name="Diamond S."/>
            <person name="Andeer P.F."/>
            <person name="Li Z."/>
            <person name="Crits-Christoph A."/>
            <person name="Burstein D."/>
            <person name="Anantharaman K."/>
            <person name="Lane K.R."/>
            <person name="Thomas B.C."/>
            <person name="Pan C."/>
            <person name="Northen T.R."/>
            <person name="Banfield J.F."/>
        </authorList>
    </citation>
    <scope>NUCLEOTIDE SEQUENCE [LARGE SCALE GENOMIC DNA]</scope>
    <source>
        <strain evidence="3">WS_9</strain>
    </source>
</reference>
<evidence type="ECO:0000259" key="2">
    <source>
        <dbReference type="Pfam" id="PF22725"/>
    </source>
</evidence>
<comment type="caution">
    <text evidence="3">The sequence shown here is derived from an EMBL/GenBank/DDBJ whole genome shotgun (WGS) entry which is preliminary data.</text>
</comment>
<dbReference type="PANTHER" id="PTHR43708:SF8">
    <property type="entry name" value="OXIDOREDUCTASE"/>
    <property type="match status" value="1"/>
</dbReference>
<dbReference type="InterPro" id="IPR000683">
    <property type="entry name" value="Gfo/Idh/MocA-like_OxRdtase_N"/>
</dbReference>
<dbReference type="InterPro" id="IPR036291">
    <property type="entry name" value="NAD(P)-bd_dom_sf"/>
</dbReference>
<dbReference type="EMBL" id="VBOZ01000001">
    <property type="protein sequence ID" value="TMQ67378.1"/>
    <property type="molecule type" value="Genomic_DNA"/>
</dbReference>
<dbReference type="Gene3D" id="3.30.360.10">
    <property type="entry name" value="Dihydrodipicolinate Reductase, domain 2"/>
    <property type="match status" value="1"/>
</dbReference>
<dbReference type="Gene3D" id="3.40.50.720">
    <property type="entry name" value="NAD(P)-binding Rossmann-like Domain"/>
    <property type="match status" value="1"/>
</dbReference>
<dbReference type="InterPro" id="IPR055170">
    <property type="entry name" value="GFO_IDH_MocA-like_dom"/>
</dbReference>
<dbReference type="Proteomes" id="UP000317691">
    <property type="component" value="Unassembled WGS sequence"/>
</dbReference>
<feature type="domain" description="Gfo/Idh/MocA-like oxidoreductase N-terminal" evidence="1">
    <location>
        <begin position="7"/>
        <end position="126"/>
    </location>
</feature>